<feature type="compositionally biased region" description="Basic and acidic residues" evidence="2">
    <location>
        <begin position="466"/>
        <end position="478"/>
    </location>
</feature>
<feature type="coiled-coil region" evidence="1">
    <location>
        <begin position="714"/>
        <end position="813"/>
    </location>
</feature>
<feature type="coiled-coil region" evidence="1">
    <location>
        <begin position="841"/>
        <end position="882"/>
    </location>
</feature>
<feature type="compositionally biased region" description="Basic residues" evidence="2">
    <location>
        <begin position="485"/>
        <end position="494"/>
    </location>
</feature>
<dbReference type="AlphaFoldDB" id="D7FJ19"/>
<dbReference type="eggNOG" id="ENOG502QYAX">
    <property type="taxonomic scope" value="Eukaryota"/>
</dbReference>
<feature type="coiled-coil region" evidence="1">
    <location>
        <begin position="249"/>
        <end position="315"/>
    </location>
</feature>
<evidence type="ECO:0000256" key="2">
    <source>
        <dbReference type="SAM" id="MobiDB-lite"/>
    </source>
</evidence>
<feature type="compositionally biased region" description="Basic and acidic residues" evidence="2">
    <location>
        <begin position="330"/>
        <end position="340"/>
    </location>
</feature>
<gene>
    <name evidence="3" type="ORF">Esi_0125_0065</name>
</gene>
<reference evidence="3 4" key="1">
    <citation type="journal article" date="2010" name="Nature">
        <title>The Ectocarpus genome and the independent evolution of multicellularity in brown algae.</title>
        <authorList>
            <person name="Cock J.M."/>
            <person name="Sterck L."/>
            <person name="Rouze P."/>
            <person name="Scornet D."/>
            <person name="Allen A.E."/>
            <person name="Amoutzias G."/>
            <person name="Anthouard V."/>
            <person name="Artiguenave F."/>
            <person name="Aury J.M."/>
            <person name="Badger J.H."/>
            <person name="Beszteri B."/>
            <person name="Billiau K."/>
            <person name="Bonnet E."/>
            <person name="Bothwell J.H."/>
            <person name="Bowler C."/>
            <person name="Boyen C."/>
            <person name="Brownlee C."/>
            <person name="Carrano C.J."/>
            <person name="Charrier B."/>
            <person name="Cho G.Y."/>
            <person name="Coelho S.M."/>
            <person name="Collen J."/>
            <person name="Corre E."/>
            <person name="Da Silva C."/>
            <person name="Delage L."/>
            <person name="Delaroque N."/>
            <person name="Dittami S.M."/>
            <person name="Doulbeau S."/>
            <person name="Elias M."/>
            <person name="Farnham G."/>
            <person name="Gachon C.M."/>
            <person name="Gschloessl B."/>
            <person name="Heesch S."/>
            <person name="Jabbari K."/>
            <person name="Jubin C."/>
            <person name="Kawai H."/>
            <person name="Kimura K."/>
            <person name="Kloareg B."/>
            <person name="Kupper F.C."/>
            <person name="Lang D."/>
            <person name="Le Bail A."/>
            <person name="Leblanc C."/>
            <person name="Lerouge P."/>
            <person name="Lohr M."/>
            <person name="Lopez P.J."/>
            <person name="Martens C."/>
            <person name="Maumus F."/>
            <person name="Michel G."/>
            <person name="Miranda-Saavedra D."/>
            <person name="Morales J."/>
            <person name="Moreau H."/>
            <person name="Motomura T."/>
            <person name="Nagasato C."/>
            <person name="Napoli C.A."/>
            <person name="Nelson D.R."/>
            <person name="Nyvall-Collen P."/>
            <person name="Peters A.F."/>
            <person name="Pommier C."/>
            <person name="Potin P."/>
            <person name="Poulain J."/>
            <person name="Quesneville H."/>
            <person name="Read B."/>
            <person name="Rensing S.A."/>
            <person name="Ritter A."/>
            <person name="Rousvoal S."/>
            <person name="Samanta M."/>
            <person name="Samson G."/>
            <person name="Schroeder D.C."/>
            <person name="Segurens B."/>
            <person name="Strittmatter M."/>
            <person name="Tonon T."/>
            <person name="Tregear J.W."/>
            <person name="Valentin K."/>
            <person name="von Dassow P."/>
            <person name="Yamagishi T."/>
            <person name="Van de Peer Y."/>
            <person name="Wincker P."/>
        </authorList>
    </citation>
    <scope>NUCLEOTIDE SEQUENCE [LARGE SCALE GENOMIC DNA]</scope>
    <source>
        <strain evidence="4">Ec32 / CCAP1310/4</strain>
    </source>
</reference>
<protein>
    <submittedName>
        <fullName evidence="3">Uncharacterized protein</fullName>
    </submittedName>
</protein>
<organism evidence="3 4">
    <name type="scientific">Ectocarpus siliculosus</name>
    <name type="common">Brown alga</name>
    <name type="synonym">Conferva siliculosa</name>
    <dbReference type="NCBI Taxonomy" id="2880"/>
    <lineage>
        <taxon>Eukaryota</taxon>
        <taxon>Sar</taxon>
        <taxon>Stramenopiles</taxon>
        <taxon>Ochrophyta</taxon>
        <taxon>PX clade</taxon>
        <taxon>Phaeophyceae</taxon>
        <taxon>Ectocarpales</taxon>
        <taxon>Ectocarpaceae</taxon>
        <taxon>Ectocarpus</taxon>
    </lineage>
</organism>
<feature type="region of interest" description="Disordered" evidence="2">
    <location>
        <begin position="554"/>
        <end position="574"/>
    </location>
</feature>
<name>D7FJ19_ECTSI</name>
<feature type="region of interest" description="Disordered" evidence="2">
    <location>
        <begin position="464"/>
        <end position="508"/>
    </location>
</feature>
<dbReference type="OMA" id="KHESLMF"/>
<evidence type="ECO:0000313" key="3">
    <source>
        <dbReference type="EMBL" id="CBJ49058.1"/>
    </source>
</evidence>
<proteinExistence type="predicted"/>
<dbReference type="Proteomes" id="UP000002630">
    <property type="component" value="Linkage Group LG18"/>
</dbReference>
<dbReference type="InParanoid" id="D7FJ19"/>
<evidence type="ECO:0000313" key="4">
    <source>
        <dbReference type="Proteomes" id="UP000002630"/>
    </source>
</evidence>
<sequence length="1026" mass="114387">MHYPLLHQTKENAELRRHVKRRTQALDTIRRAYIVDVEHLKRDLRDQVEGKSAAGSENSDDVALGGIPSLDFRPVLELFAPTGDTLQISPCEECGGTMEIVHYDEKEVVKLRRQLETIREELMESGKALGNSKAIVETYRAKAETASSEFSEIHNMLLREIKMLKEKLANAGPEVVAKISEERDKAESRVRSANRTVSDLESVVVELQAQVQRDADDNLKVEEMEHHLLEASKETKAMAFERDTQASAADELRATVASLNTDLQQANDKNAKLLKAFEDHEENSKRSIAKLRKLLDSAKTSEAEMREELAALREENLQNMLTSEGGDGNSRSHEHLDRPQDAASADGSFAGFNGEPEVEAPPPEKSDKMLVLELTEGLRRKSTAAVGEEILSGAYARREEQAALEIAQLKALLTKADAQVLKGKRDNKKLLKMWNGARARLQEAEGTDRSGDSSNLSLPITVSKVPTEEHAPPEEVKESAANLRSGKRARRSTRKVAADTVDSSDEDDTEGVMAVAISYLEEDCRRLGVAKGELQEYCNNLQSQLKSVQESLAKTQSSLESERQGKEEAERGLEERRELLSKATLAVAEHSMALHDAQESTDKVKQELDQEKTATAQLGLQLKEMGTVNGVLEAGLVATKHSLEIMTTAKGEAEAAAERNASQAKRNALRAEGNASWAEAEGMRAEEESSRRFLSDVVAAERIAVLGVELNKCVNELERRRLEAKEHAEQMKEFRQVVAERARLEEEVASQRDTILDMRQRTAKDQTMIEELKLQVVLLDGMRKEVLCLEDKLERLQVELSATKTSLEASNQQRKVQIATVEHHDRVDGARSDQLLLDSLCKQRAAQISNMEEAMRRLEATRAALQKEHDELLVEKEELHETLLKQKDVLLDNSKELRKYSALKVEHATEVKQHGKVARCLQEAEGNIRRVNIRLERAIGDAAVAASTAKEAESVRASAVEERKAAVVEAQTIRDTMEREKEQAQAVGKQLHDLVEANVTRLATNTAVATEVCRLGARWNFPWLQV</sequence>
<feature type="compositionally biased region" description="Basic and acidic residues" evidence="2">
    <location>
        <begin position="560"/>
        <end position="574"/>
    </location>
</feature>
<feature type="region of interest" description="Disordered" evidence="2">
    <location>
        <begin position="321"/>
        <end position="366"/>
    </location>
</feature>
<feature type="coiled-coil region" evidence="1">
    <location>
        <begin position="176"/>
        <end position="210"/>
    </location>
</feature>
<dbReference type="STRING" id="2880.D7FJ19"/>
<dbReference type="OrthoDB" id="72944at2759"/>
<dbReference type="EMBL" id="FN647904">
    <property type="protein sequence ID" value="CBJ49058.1"/>
    <property type="molecule type" value="Genomic_DNA"/>
</dbReference>
<evidence type="ECO:0000256" key="1">
    <source>
        <dbReference type="SAM" id="Coils"/>
    </source>
</evidence>
<dbReference type="EMBL" id="FN649743">
    <property type="protein sequence ID" value="CBJ49058.1"/>
    <property type="molecule type" value="Genomic_DNA"/>
</dbReference>
<keyword evidence="1" id="KW-0175">Coiled coil</keyword>
<keyword evidence="4" id="KW-1185">Reference proteome</keyword>
<accession>D7FJ19</accession>